<accession>A0ABP8R4Y9</accession>
<protein>
    <submittedName>
        <fullName evidence="1">Uncharacterized protein</fullName>
    </submittedName>
</protein>
<dbReference type="RefSeq" id="WP_345475008.1">
    <property type="nucleotide sequence ID" value="NZ_BAABHF010000060.1"/>
</dbReference>
<reference evidence="2" key="1">
    <citation type="journal article" date="2019" name="Int. J. Syst. Evol. Microbiol.">
        <title>The Global Catalogue of Microorganisms (GCM) 10K type strain sequencing project: providing services to taxonomists for standard genome sequencing and annotation.</title>
        <authorList>
            <consortium name="The Broad Institute Genomics Platform"/>
            <consortium name="The Broad Institute Genome Sequencing Center for Infectious Disease"/>
            <person name="Wu L."/>
            <person name="Ma J."/>
        </authorList>
    </citation>
    <scope>NUCLEOTIDE SEQUENCE [LARGE SCALE GENOMIC DNA]</scope>
    <source>
        <strain evidence="2">JCM 17933</strain>
    </source>
</reference>
<sequence length="138" mass="15804">MTADLDWRRFPYEVTRALDRESIMLEQLEPGLRAAYAPGEIVVLDHSGETELCRVPHYRLALPDPERLRRAAAKALENLPDHLADQCVAAINDEAIELRDPPESEWIEVYVQIGPDARVPLFRAHRCVVVPDWPRDVE</sequence>
<dbReference type="Proteomes" id="UP001500503">
    <property type="component" value="Unassembled WGS sequence"/>
</dbReference>
<gene>
    <name evidence="1" type="ORF">GCM10023191_092390</name>
</gene>
<evidence type="ECO:0000313" key="2">
    <source>
        <dbReference type="Proteomes" id="UP001500503"/>
    </source>
</evidence>
<keyword evidence="2" id="KW-1185">Reference proteome</keyword>
<evidence type="ECO:0000313" key="1">
    <source>
        <dbReference type="EMBL" id="GAA4518375.1"/>
    </source>
</evidence>
<dbReference type="EMBL" id="BAABHF010000060">
    <property type="protein sequence ID" value="GAA4518375.1"/>
    <property type="molecule type" value="Genomic_DNA"/>
</dbReference>
<organism evidence="1 2">
    <name type="scientific">Actinoallomurus oryzae</name>
    <dbReference type="NCBI Taxonomy" id="502180"/>
    <lineage>
        <taxon>Bacteria</taxon>
        <taxon>Bacillati</taxon>
        <taxon>Actinomycetota</taxon>
        <taxon>Actinomycetes</taxon>
        <taxon>Streptosporangiales</taxon>
        <taxon>Thermomonosporaceae</taxon>
        <taxon>Actinoallomurus</taxon>
    </lineage>
</organism>
<comment type="caution">
    <text evidence="1">The sequence shown here is derived from an EMBL/GenBank/DDBJ whole genome shotgun (WGS) entry which is preliminary data.</text>
</comment>
<proteinExistence type="predicted"/>
<name>A0ABP8R4Y9_9ACTN</name>